<dbReference type="Pfam" id="PF06048">
    <property type="entry name" value="DUF927"/>
    <property type="match status" value="1"/>
</dbReference>
<reference evidence="2 3" key="1">
    <citation type="submission" date="2017-09" db="EMBL/GenBank/DDBJ databases">
        <authorList>
            <person name="Ehlers B."/>
            <person name="Leendertz F.H."/>
        </authorList>
    </citation>
    <scope>NUCLEOTIDE SEQUENCE [LARGE SCALE GENOMIC DNA]</scope>
    <source>
        <strain evidence="2 3">DSM 16848</strain>
    </source>
</reference>
<dbReference type="OrthoDB" id="784829at2"/>
<accession>A0A286E6S9</accession>
<sequence>MEKQSQNNPLNEFEQASIQPYYDCTRNGVYHISIATDSNGNVSEKPPVRLSDPIRIIGRGTDTAGNHYRVIAWQDSFSHQTQTAALRMADIGTNTGFQSLQQRGITVHAGRRKRELLADYLQTQGDTSPFYIVDKAGWHGTDYILPSGKIITKQNNKNKNTPQTLYNGDTSQAAAFCVSGSLKEWQAQVSRYAAGNSRLCLAIGTALAAPLLAILGEQNGGFHIYGKSSDGKTTAAKVGLSVWGQPEKIKNAWNGTALGFANAALARNDNFMVLDEIAECEPHIIAKTTYSVINGKSKLQGAKDGGNRQQSEWRILIFSTGEYDLKNYIERGGMKWEAGQSVRLPSLPAMVRYGVYDHLHGFHNGAALSDHLLHTINQQHGAAGAAWIEKLLTLDVERIQAARNAFMQILPELNGQALRVARRFAIVAAALELANEITGLAAGVGMAGIKQCFDDWFSINGNMDYETRAILDQTENFMQLYGESSRFVEWNNPFVNHDHAGYFREINEKAKRKEFWIVPSVFEDEVLRHTDTQQGCLVLHKVGWLQKPKSGKGWKQQRFQKGRYYVLLGMELPNIESLFDD</sequence>
<dbReference type="InterPro" id="IPR009270">
    <property type="entry name" value="DUF927"/>
</dbReference>
<feature type="domain" description="DUF927" evidence="1">
    <location>
        <begin position="24"/>
        <end position="311"/>
    </location>
</feature>
<protein>
    <submittedName>
        <fullName evidence="2">Putative DNA primase/helicase</fullName>
    </submittedName>
</protein>
<keyword evidence="2" id="KW-0547">Nucleotide-binding</keyword>
<organism evidence="2 3">
    <name type="scientific">Alysiella filiformis DSM 16848</name>
    <dbReference type="NCBI Taxonomy" id="1120981"/>
    <lineage>
        <taxon>Bacteria</taxon>
        <taxon>Pseudomonadati</taxon>
        <taxon>Pseudomonadota</taxon>
        <taxon>Betaproteobacteria</taxon>
        <taxon>Neisseriales</taxon>
        <taxon>Neisseriaceae</taxon>
        <taxon>Alysiella</taxon>
    </lineage>
</organism>
<keyword evidence="2" id="KW-0378">Hydrolase</keyword>
<dbReference type="GO" id="GO:0004386">
    <property type="term" value="F:helicase activity"/>
    <property type="evidence" value="ECO:0007669"/>
    <property type="project" value="UniProtKB-KW"/>
</dbReference>
<gene>
    <name evidence="2" type="ORF">SAMN02746062_00668</name>
</gene>
<evidence type="ECO:0000259" key="1">
    <source>
        <dbReference type="Pfam" id="PF06048"/>
    </source>
</evidence>
<keyword evidence="2" id="KW-0347">Helicase</keyword>
<evidence type="ECO:0000313" key="3">
    <source>
        <dbReference type="Proteomes" id="UP000219669"/>
    </source>
</evidence>
<proteinExistence type="predicted"/>
<dbReference type="RefSeq" id="WP_097113746.1">
    <property type="nucleotide sequence ID" value="NZ_CP083931.1"/>
</dbReference>
<keyword evidence="3" id="KW-1185">Reference proteome</keyword>
<keyword evidence="2" id="KW-0067">ATP-binding</keyword>
<name>A0A286E6S9_9NEIS</name>
<dbReference type="Proteomes" id="UP000219669">
    <property type="component" value="Unassembled WGS sequence"/>
</dbReference>
<evidence type="ECO:0000313" key="2">
    <source>
        <dbReference type="EMBL" id="SOD66615.1"/>
    </source>
</evidence>
<dbReference type="AlphaFoldDB" id="A0A286E6S9"/>
<dbReference type="EMBL" id="OCNF01000004">
    <property type="protein sequence ID" value="SOD66615.1"/>
    <property type="molecule type" value="Genomic_DNA"/>
</dbReference>